<dbReference type="InterPro" id="IPR021284">
    <property type="entry name" value="DUF2750"/>
</dbReference>
<organism evidence="1 2">
    <name type="scientific">Pseudoalteromonas ruthenica</name>
    <dbReference type="NCBI Taxonomy" id="151081"/>
    <lineage>
        <taxon>Bacteria</taxon>
        <taxon>Pseudomonadati</taxon>
        <taxon>Pseudomonadota</taxon>
        <taxon>Gammaproteobacteria</taxon>
        <taxon>Alteromonadales</taxon>
        <taxon>Pseudoalteromonadaceae</taxon>
        <taxon>Pseudoalteromonas</taxon>
    </lineage>
</organism>
<comment type="caution">
    <text evidence="1">The sequence shown here is derived from an EMBL/GenBank/DDBJ whole genome shotgun (WGS) entry which is preliminary data.</text>
</comment>
<dbReference type="RefSeq" id="WP_045979175.1">
    <property type="nucleotide sequence ID" value="NZ_JXXY01000006.1"/>
</dbReference>
<dbReference type="Pfam" id="PF11042">
    <property type="entry name" value="DUF2750"/>
    <property type="match status" value="1"/>
</dbReference>
<dbReference type="GeneID" id="58227273"/>
<keyword evidence="2" id="KW-1185">Reference proteome</keyword>
<evidence type="ECO:0000313" key="2">
    <source>
        <dbReference type="Proteomes" id="UP000033664"/>
    </source>
</evidence>
<dbReference type="PATRIC" id="fig|151081.8.peg.1598"/>
<evidence type="ECO:0000313" key="1">
    <source>
        <dbReference type="EMBL" id="KJZ01761.1"/>
    </source>
</evidence>
<reference evidence="1 2" key="1">
    <citation type="journal article" date="2015" name="BMC Genomics">
        <title>Genome mining reveals unlocked bioactive potential of marine Gram-negative bacteria.</title>
        <authorList>
            <person name="Machado H."/>
            <person name="Sonnenschein E.C."/>
            <person name="Melchiorsen J."/>
            <person name="Gram L."/>
        </authorList>
    </citation>
    <scope>NUCLEOTIDE SEQUENCE [LARGE SCALE GENOMIC DNA]</scope>
    <source>
        <strain evidence="1 2">S3137</strain>
    </source>
</reference>
<sequence length="118" mass="13067">MNNSNDIEIESQLDSFCEQVREQQTLWLLSAPDGGVASVTSAYDDNKDVLLLWHSEALAQKQCVNEWQDYTAIDISLSEYFDELAPALHDDGVWVGVNWAEGACSELSAQSLVNALTD</sequence>
<gene>
    <name evidence="1" type="ORF">TW72_02090</name>
</gene>
<evidence type="ECO:0008006" key="3">
    <source>
        <dbReference type="Google" id="ProtNLM"/>
    </source>
</evidence>
<dbReference type="OrthoDB" id="5916942at2"/>
<protein>
    <recommendedName>
        <fullName evidence="3">DUF2750 domain-containing protein</fullName>
    </recommendedName>
</protein>
<dbReference type="EMBL" id="JXXZ01000002">
    <property type="protein sequence ID" value="KJZ01761.1"/>
    <property type="molecule type" value="Genomic_DNA"/>
</dbReference>
<dbReference type="Proteomes" id="UP000033664">
    <property type="component" value="Unassembled WGS sequence"/>
</dbReference>
<name>A0A0F4PRH6_9GAMM</name>
<proteinExistence type="predicted"/>
<dbReference type="AlphaFoldDB" id="A0A0F4PRH6"/>
<dbReference type="eggNOG" id="ENOG50331NB">
    <property type="taxonomic scope" value="Bacteria"/>
</dbReference>
<accession>A0A0F4PRH6</accession>